<evidence type="ECO:0000256" key="1">
    <source>
        <dbReference type="SAM" id="SignalP"/>
    </source>
</evidence>
<keyword evidence="1" id="KW-0732">Signal</keyword>
<dbReference type="RefSeq" id="WP_106113676.1">
    <property type="nucleotide sequence ID" value="NZ_PVSR01000013.1"/>
</dbReference>
<dbReference type="PROSITE" id="PS51257">
    <property type="entry name" value="PROKAR_LIPOPROTEIN"/>
    <property type="match status" value="1"/>
</dbReference>
<sequence>MRTTTRVGLAAGMALGCLVPGAAMAATEAETPAARTITKITCFNTQDWPGADETFIRVTGGANLWGPTSMSENDSKNPNVRVHDGTTIGIWDDDGPGGLDDLIGRVTVRSGKHSYDIQGNGASYGLYIR</sequence>
<dbReference type="InParanoid" id="A0A2T0GWN6"/>
<accession>A0A2T0GWN6</accession>
<protein>
    <submittedName>
        <fullName evidence="2">Uncharacterized protein</fullName>
    </submittedName>
</protein>
<reference evidence="2 3" key="1">
    <citation type="submission" date="2018-03" db="EMBL/GenBank/DDBJ databases">
        <title>Actinopolyspora mortivallis from Sahara, screening for active biomolecules.</title>
        <authorList>
            <person name="Selama O."/>
            <person name="Wellington E.M.H."/>
            <person name="Hacene H."/>
        </authorList>
    </citation>
    <scope>NUCLEOTIDE SEQUENCE [LARGE SCALE GENOMIC DNA]</scope>
    <source>
        <strain evidence="2 3">M5A</strain>
    </source>
</reference>
<dbReference type="Proteomes" id="UP000239352">
    <property type="component" value="Unassembled WGS sequence"/>
</dbReference>
<evidence type="ECO:0000313" key="2">
    <source>
        <dbReference type="EMBL" id="PRW63526.1"/>
    </source>
</evidence>
<name>A0A2T0GWN6_ACTMO</name>
<evidence type="ECO:0000313" key="3">
    <source>
        <dbReference type="Proteomes" id="UP000239352"/>
    </source>
</evidence>
<proteinExistence type="predicted"/>
<keyword evidence="3" id="KW-1185">Reference proteome</keyword>
<feature type="signal peptide" evidence="1">
    <location>
        <begin position="1"/>
        <end position="25"/>
    </location>
</feature>
<gene>
    <name evidence="2" type="ORF">CEP50_10030</name>
</gene>
<feature type="chain" id="PRO_5015400458" evidence="1">
    <location>
        <begin position="26"/>
        <end position="129"/>
    </location>
</feature>
<comment type="caution">
    <text evidence="2">The sequence shown here is derived from an EMBL/GenBank/DDBJ whole genome shotgun (WGS) entry which is preliminary data.</text>
</comment>
<organism evidence="2 3">
    <name type="scientific">Actinopolyspora mortivallis</name>
    <dbReference type="NCBI Taxonomy" id="33906"/>
    <lineage>
        <taxon>Bacteria</taxon>
        <taxon>Bacillati</taxon>
        <taxon>Actinomycetota</taxon>
        <taxon>Actinomycetes</taxon>
        <taxon>Actinopolysporales</taxon>
        <taxon>Actinopolysporaceae</taxon>
        <taxon>Actinopolyspora</taxon>
    </lineage>
</organism>
<dbReference type="EMBL" id="PVSR01000013">
    <property type="protein sequence ID" value="PRW63526.1"/>
    <property type="molecule type" value="Genomic_DNA"/>
</dbReference>
<dbReference type="AlphaFoldDB" id="A0A2T0GWN6"/>